<dbReference type="SMART" id="SM00829">
    <property type="entry name" value="PKS_ER"/>
    <property type="match status" value="1"/>
</dbReference>
<dbReference type="Pfam" id="PF08240">
    <property type="entry name" value="ADH_N"/>
    <property type="match status" value="1"/>
</dbReference>
<evidence type="ECO:0000256" key="6">
    <source>
        <dbReference type="RuleBase" id="RU361277"/>
    </source>
</evidence>
<feature type="domain" description="Enoyl reductase (ER)" evidence="7">
    <location>
        <begin position="9"/>
        <end position="357"/>
    </location>
</feature>
<dbReference type="GO" id="GO:0051903">
    <property type="term" value="F:S-(hydroxymethyl)glutathione dehydrogenase [NAD(P)+] activity"/>
    <property type="evidence" value="ECO:0007669"/>
    <property type="project" value="UniProtKB-EC"/>
</dbReference>
<dbReference type="InterPro" id="IPR036291">
    <property type="entry name" value="NAD(P)-bd_dom_sf"/>
</dbReference>
<accession>A0A841CHW5</accession>
<dbReference type="RefSeq" id="WP_184691757.1">
    <property type="nucleotide sequence ID" value="NZ_JACHJN010000005.1"/>
</dbReference>
<dbReference type="InterPro" id="IPR002328">
    <property type="entry name" value="ADH_Zn_CS"/>
</dbReference>
<dbReference type="InterPro" id="IPR013154">
    <property type="entry name" value="ADH-like_N"/>
</dbReference>
<evidence type="ECO:0000256" key="1">
    <source>
        <dbReference type="ARBA" id="ARBA00001947"/>
    </source>
</evidence>
<dbReference type="SUPFAM" id="SSF51735">
    <property type="entry name" value="NAD(P)-binding Rossmann-fold domains"/>
    <property type="match status" value="1"/>
</dbReference>
<dbReference type="InterPro" id="IPR013149">
    <property type="entry name" value="ADH-like_C"/>
</dbReference>
<proteinExistence type="inferred from homology"/>
<comment type="cofactor">
    <cofactor evidence="1 6">
        <name>Zn(2+)</name>
        <dbReference type="ChEBI" id="CHEBI:29105"/>
    </cofactor>
</comment>
<evidence type="ECO:0000256" key="2">
    <source>
        <dbReference type="ARBA" id="ARBA00008072"/>
    </source>
</evidence>
<evidence type="ECO:0000313" key="8">
    <source>
        <dbReference type="EMBL" id="MBB5956991.1"/>
    </source>
</evidence>
<dbReference type="GO" id="GO:0008270">
    <property type="term" value="F:zinc ion binding"/>
    <property type="evidence" value="ECO:0007669"/>
    <property type="project" value="InterPro"/>
</dbReference>
<dbReference type="SUPFAM" id="SSF50129">
    <property type="entry name" value="GroES-like"/>
    <property type="match status" value="1"/>
</dbReference>
<dbReference type="AlphaFoldDB" id="A0A841CHW5"/>
<evidence type="ECO:0000259" key="7">
    <source>
        <dbReference type="SMART" id="SM00829"/>
    </source>
</evidence>
<comment type="similarity">
    <text evidence="2 6">Belongs to the zinc-containing alcohol dehydrogenase family.</text>
</comment>
<dbReference type="Gene3D" id="3.40.50.720">
    <property type="entry name" value="NAD(P)-binding Rossmann-like Domain"/>
    <property type="match status" value="1"/>
</dbReference>
<dbReference type="EMBL" id="JACHJN010000005">
    <property type="protein sequence ID" value="MBB5956991.1"/>
    <property type="molecule type" value="Genomic_DNA"/>
</dbReference>
<dbReference type="SMR" id="A0A841CHW5"/>
<comment type="caution">
    <text evidence="8">The sequence shown here is derived from an EMBL/GenBank/DDBJ whole genome shotgun (WGS) entry which is preliminary data.</text>
</comment>
<dbReference type="Gene3D" id="3.90.180.10">
    <property type="entry name" value="Medium-chain alcohol dehydrogenases, catalytic domain"/>
    <property type="match status" value="1"/>
</dbReference>
<sequence>MRAAVLQRSGLDGIAIRDDVSTVDVSDVLVRVRVRAAGVCHSDLSAATGRLGLTPPVVLGHEAAGEVSAIGSDVDGFEVGDRVMVSWVPQCGECASCRRGQPELCGYSARPEYRRPRFVVDGEPVAAQAGCGAFAEEIVVTRHNLVPLPDGVPFEIGALVSCGVTTGVGAVRNTAALAAGSSAVVIGCGGVGMAIVQAARAAGAAAVLAVDPVAAKRELALELGATDVAEPAGLAAAVASVTGGEGFDVAFEAVGVPETIRSAYDATRRGGTTVVVGVGAADAVVPFTARELYASGRRLVGSVFGSSDVRRDYPRVIESWRAGDLRLEKLISDRIGLADLPEALAALRAGSALRSVVVF</sequence>
<keyword evidence="4 6" id="KW-0862">Zinc</keyword>
<dbReference type="InterPro" id="IPR020843">
    <property type="entry name" value="ER"/>
</dbReference>
<dbReference type="InterPro" id="IPR011032">
    <property type="entry name" value="GroES-like_sf"/>
</dbReference>
<name>A0A841CHW5_9PSEU</name>
<dbReference type="PANTHER" id="PTHR43350">
    <property type="entry name" value="NAD-DEPENDENT ALCOHOL DEHYDROGENASE"/>
    <property type="match status" value="1"/>
</dbReference>
<evidence type="ECO:0000256" key="4">
    <source>
        <dbReference type="ARBA" id="ARBA00022833"/>
    </source>
</evidence>
<evidence type="ECO:0000256" key="3">
    <source>
        <dbReference type="ARBA" id="ARBA00022723"/>
    </source>
</evidence>
<dbReference type="PANTHER" id="PTHR43350:SF21">
    <property type="entry name" value="S-NITROSOMYCOTHIOL REDUCTASE MSCR"/>
    <property type="match status" value="1"/>
</dbReference>
<keyword evidence="3 6" id="KW-0479">Metal-binding</keyword>
<keyword evidence="9" id="KW-1185">Reference proteome</keyword>
<evidence type="ECO:0000313" key="9">
    <source>
        <dbReference type="Proteomes" id="UP000547510"/>
    </source>
</evidence>
<dbReference type="Pfam" id="PF00107">
    <property type="entry name" value="ADH_zinc_N"/>
    <property type="match status" value="1"/>
</dbReference>
<gene>
    <name evidence="8" type="ORF">FHS29_003584</name>
</gene>
<dbReference type="PROSITE" id="PS00059">
    <property type="entry name" value="ADH_ZINC"/>
    <property type="match status" value="1"/>
</dbReference>
<protein>
    <submittedName>
        <fullName evidence="8">S-(Hydroxymethyl)glutathione dehydrogenase/alcohol dehydrogenase</fullName>
        <ecNumber evidence="8">1.1.1.1</ecNumber>
        <ecNumber evidence="8">1.1.1.284</ecNumber>
    </submittedName>
</protein>
<organism evidence="8 9">
    <name type="scientific">Saccharothrix tamanrassetensis</name>
    <dbReference type="NCBI Taxonomy" id="1051531"/>
    <lineage>
        <taxon>Bacteria</taxon>
        <taxon>Bacillati</taxon>
        <taxon>Actinomycetota</taxon>
        <taxon>Actinomycetes</taxon>
        <taxon>Pseudonocardiales</taxon>
        <taxon>Pseudonocardiaceae</taxon>
        <taxon>Saccharothrix</taxon>
    </lineage>
</organism>
<dbReference type="EC" id="1.1.1.284" evidence="8"/>
<dbReference type="GO" id="GO:0004022">
    <property type="term" value="F:alcohol dehydrogenase (NAD+) activity"/>
    <property type="evidence" value="ECO:0007669"/>
    <property type="project" value="UniProtKB-EC"/>
</dbReference>
<evidence type="ECO:0000256" key="5">
    <source>
        <dbReference type="ARBA" id="ARBA00023002"/>
    </source>
</evidence>
<dbReference type="Proteomes" id="UP000547510">
    <property type="component" value="Unassembled WGS sequence"/>
</dbReference>
<reference evidence="8 9" key="1">
    <citation type="submission" date="2020-08" db="EMBL/GenBank/DDBJ databases">
        <title>Genomic Encyclopedia of Type Strains, Phase III (KMG-III): the genomes of soil and plant-associated and newly described type strains.</title>
        <authorList>
            <person name="Whitman W."/>
        </authorList>
    </citation>
    <scope>NUCLEOTIDE SEQUENCE [LARGE SCALE GENOMIC DNA]</scope>
    <source>
        <strain evidence="8 9">CECT 8640</strain>
    </source>
</reference>
<keyword evidence="5 8" id="KW-0560">Oxidoreductase</keyword>
<dbReference type="EC" id="1.1.1.1" evidence="8"/>